<dbReference type="KEGG" id="pei:H9L10_05935"/>
<keyword evidence="2" id="KW-1133">Transmembrane helix</keyword>
<dbReference type="RefSeq" id="WP_166098392.1">
    <property type="nucleotide sequence ID" value="NZ_BMMY01000001.1"/>
</dbReference>
<keyword evidence="4" id="KW-1185">Reference proteome</keyword>
<organism evidence="3 4">
    <name type="scientific">Phycicoccus endophyticus</name>
    <dbReference type="NCBI Taxonomy" id="1690220"/>
    <lineage>
        <taxon>Bacteria</taxon>
        <taxon>Bacillati</taxon>
        <taxon>Actinomycetota</taxon>
        <taxon>Actinomycetes</taxon>
        <taxon>Micrococcales</taxon>
        <taxon>Intrasporangiaceae</taxon>
        <taxon>Phycicoccus</taxon>
    </lineage>
</organism>
<proteinExistence type="predicted"/>
<sequence>MLPWWGWLALWVLLLLGAGLLVGLQARRAWRSGRALTAELGRAGRLVEELEAATAVRRDLPPPGTAVTRRPDILREELRAQRAAAASEREARRAERMPPWSQHVH</sequence>
<dbReference type="EMBL" id="CP060712">
    <property type="protein sequence ID" value="QNN50522.1"/>
    <property type="molecule type" value="Genomic_DNA"/>
</dbReference>
<evidence type="ECO:0000313" key="3">
    <source>
        <dbReference type="EMBL" id="QNN50522.1"/>
    </source>
</evidence>
<keyword evidence="2" id="KW-0472">Membrane</keyword>
<name>A0A7G9R4J7_9MICO</name>
<protein>
    <submittedName>
        <fullName evidence="3">Uncharacterized protein</fullName>
    </submittedName>
</protein>
<dbReference type="AlphaFoldDB" id="A0A7G9R4J7"/>
<feature type="region of interest" description="Disordered" evidence="1">
    <location>
        <begin position="81"/>
        <end position="105"/>
    </location>
</feature>
<keyword evidence="2" id="KW-0812">Transmembrane</keyword>
<feature type="transmembrane region" description="Helical" evidence="2">
    <location>
        <begin position="6"/>
        <end position="24"/>
    </location>
</feature>
<evidence type="ECO:0000256" key="2">
    <source>
        <dbReference type="SAM" id="Phobius"/>
    </source>
</evidence>
<feature type="compositionally biased region" description="Basic and acidic residues" evidence="1">
    <location>
        <begin position="87"/>
        <end position="96"/>
    </location>
</feature>
<accession>A0A7G9R4J7</accession>
<evidence type="ECO:0000313" key="4">
    <source>
        <dbReference type="Proteomes" id="UP000515976"/>
    </source>
</evidence>
<dbReference type="Proteomes" id="UP000515976">
    <property type="component" value="Chromosome"/>
</dbReference>
<gene>
    <name evidence="3" type="ORF">H9L10_05935</name>
</gene>
<evidence type="ECO:0000256" key="1">
    <source>
        <dbReference type="SAM" id="MobiDB-lite"/>
    </source>
</evidence>
<reference evidence="3 4" key="1">
    <citation type="submission" date="2020-08" db="EMBL/GenBank/DDBJ databases">
        <title>Genome sequence of Phycicoccus endophyticus JCM 31784T.</title>
        <authorList>
            <person name="Hyun D.-W."/>
            <person name="Bae J.-W."/>
        </authorList>
    </citation>
    <scope>NUCLEOTIDE SEQUENCE [LARGE SCALE GENOMIC DNA]</scope>
    <source>
        <strain evidence="3 4">JCM 31784</strain>
    </source>
</reference>